<feature type="region of interest" description="Disordered" evidence="1">
    <location>
        <begin position="333"/>
        <end position="364"/>
    </location>
</feature>
<evidence type="ECO:0000313" key="2">
    <source>
        <dbReference type="EMBL" id="KAL0153365.1"/>
    </source>
</evidence>
<feature type="region of interest" description="Disordered" evidence="1">
    <location>
        <begin position="257"/>
        <end position="280"/>
    </location>
</feature>
<feature type="region of interest" description="Disordered" evidence="1">
    <location>
        <begin position="420"/>
        <end position="440"/>
    </location>
</feature>
<comment type="caution">
    <text evidence="2">The sequence shown here is derived from an EMBL/GenBank/DDBJ whole genome shotgun (WGS) entry which is preliminary data.</text>
</comment>
<evidence type="ECO:0000256" key="1">
    <source>
        <dbReference type="SAM" id="MobiDB-lite"/>
    </source>
</evidence>
<organism evidence="2 3">
    <name type="scientific">Cirrhinus mrigala</name>
    <name type="common">Mrigala</name>
    <dbReference type="NCBI Taxonomy" id="683832"/>
    <lineage>
        <taxon>Eukaryota</taxon>
        <taxon>Metazoa</taxon>
        <taxon>Chordata</taxon>
        <taxon>Craniata</taxon>
        <taxon>Vertebrata</taxon>
        <taxon>Euteleostomi</taxon>
        <taxon>Actinopterygii</taxon>
        <taxon>Neopterygii</taxon>
        <taxon>Teleostei</taxon>
        <taxon>Ostariophysi</taxon>
        <taxon>Cypriniformes</taxon>
        <taxon>Cyprinidae</taxon>
        <taxon>Labeoninae</taxon>
        <taxon>Labeonini</taxon>
        <taxon>Cirrhinus</taxon>
    </lineage>
</organism>
<evidence type="ECO:0000313" key="3">
    <source>
        <dbReference type="Proteomes" id="UP001529510"/>
    </source>
</evidence>
<dbReference type="EMBL" id="JAMKFB020000116">
    <property type="protein sequence ID" value="KAL0153365.1"/>
    <property type="molecule type" value="Genomic_DNA"/>
</dbReference>
<keyword evidence="3" id="KW-1185">Reference proteome</keyword>
<reference evidence="2 3" key="1">
    <citation type="submission" date="2024-05" db="EMBL/GenBank/DDBJ databases">
        <title>Genome sequencing and assembly of Indian major carp, Cirrhinus mrigala (Hamilton, 1822).</title>
        <authorList>
            <person name="Mohindra V."/>
            <person name="Chowdhury L.M."/>
            <person name="Lal K."/>
            <person name="Jena J.K."/>
        </authorList>
    </citation>
    <scope>NUCLEOTIDE SEQUENCE [LARGE SCALE GENOMIC DNA]</scope>
    <source>
        <strain evidence="2">CM1030</strain>
        <tissue evidence="2">Blood</tissue>
    </source>
</reference>
<gene>
    <name evidence="2" type="ORF">M9458_051329</name>
</gene>
<proteinExistence type="predicted"/>
<name>A0ABD0MTL0_CIRMR</name>
<dbReference type="Proteomes" id="UP001529510">
    <property type="component" value="Unassembled WGS sequence"/>
</dbReference>
<sequence>MDPLASRLTHSVTECTVKQGSSSFTPGHSTDMDTNRILCRIKQGPRTLEQHIREPLAIANYSTLPDCIIIEIFSDGVNQPLRARLRREGPRTSLAAFMDFALLCVGSPFTVGVAEEERDNAVMAAAHPACKMAAAPERVHTMAATTESVYKMAAAPERAYKMAATEEAVHKMAARTELRHVTAAIPEPCRVAVFPESSQVSKSSQVTAAFPKSTVFPESSQLRFLSQVFESNQVAAVFPVSSKATAVSLKSSKVTAMVPESSKVSPERPEPLHKMAATPEPLHKMATTPEPVAKMAATSAKPAPANATSAKPQPVHVMFSAPESVPVMAALPDAAPESSQATAAAPESSQATVGQVESSKASQVTTVVPVSSQVKAVFPASSQVRAALPKSSQITAAVFPVSSNVKDVNPASSTVKTAFREPSQVTTELHKPSHVSSVGPEPGHVMSASVMAITIFSMWTAHYAPEIPSVTRSAPEVSSITMFVPEVSSGLPEPSHVMSTSVMAITILSMWAAHYAPEVPPGHKPALEVPSDSAPRAFPVREAVPMPPEVSAAAVEPHKEAASQSMTRVPALPWRAPAPPVLPPAPPWRAPVPPAGLLPCPPLFGGGAGYVTNLFGVLRTAHHQMSLSLHYTQTVAPHSPSFCALIGSAPVTNQRRYKSPGLSPCKPRSPVFISPPGHHVSTVSPPAFWTLAR</sequence>
<accession>A0ABD0MTL0</accession>
<dbReference type="AlphaFoldDB" id="A0ABD0MTL0"/>
<feature type="compositionally biased region" description="Low complexity" evidence="1">
    <location>
        <begin position="334"/>
        <end position="352"/>
    </location>
</feature>
<protein>
    <submittedName>
        <fullName evidence="2">Uncharacterized protein</fullName>
    </submittedName>
</protein>